<dbReference type="AlphaFoldDB" id="A0A0C1FH00"/>
<accession>A0A0C1FH00</accession>
<dbReference type="EMBL" id="JSYN01000021">
    <property type="protein sequence ID" value="KIA92262.1"/>
    <property type="molecule type" value="Genomic_DNA"/>
</dbReference>
<keyword evidence="2" id="KW-1185">Reference proteome</keyword>
<gene>
    <name evidence="1" type="ORF">OC25_17670</name>
</gene>
<proteinExistence type="predicted"/>
<sequence length="96" mass="11129">MTDKKREELLELAWRTAFDSATYKVLGDGSHAEDLMSEATEYIRNIDRSEWFPVARQILRENNYIDDHNLAEEAATIFINKKMDTTGLRVSFGGDW</sequence>
<name>A0A0C1FH00_9SPHI</name>
<evidence type="ECO:0000313" key="1">
    <source>
        <dbReference type="EMBL" id="KIA92262.1"/>
    </source>
</evidence>
<organism evidence="1 2">
    <name type="scientific">Pedobacter kyungheensis</name>
    <dbReference type="NCBI Taxonomy" id="1069985"/>
    <lineage>
        <taxon>Bacteria</taxon>
        <taxon>Pseudomonadati</taxon>
        <taxon>Bacteroidota</taxon>
        <taxon>Sphingobacteriia</taxon>
        <taxon>Sphingobacteriales</taxon>
        <taxon>Sphingobacteriaceae</taxon>
        <taxon>Pedobacter</taxon>
    </lineage>
</organism>
<protein>
    <submittedName>
        <fullName evidence="1">Uncharacterized protein</fullName>
    </submittedName>
</protein>
<reference evidence="1 2" key="1">
    <citation type="submission" date="2014-10" db="EMBL/GenBank/DDBJ databases">
        <title>Pedobacter Kyungheensis.</title>
        <authorList>
            <person name="Anderson B.M."/>
            <person name="Newman J.D."/>
        </authorList>
    </citation>
    <scope>NUCLEOTIDE SEQUENCE [LARGE SCALE GENOMIC DNA]</scope>
    <source>
        <strain evidence="1 2">KACC 16221</strain>
    </source>
</reference>
<comment type="caution">
    <text evidence="1">The sequence shown here is derived from an EMBL/GenBank/DDBJ whole genome shotgun (WGS) entry which is preliminary data.</text>
</comment>
<evidence type="ECO:0000313" key="2">
    <source>
        <dbReference type="Proteomes" id="UP000031246"/>
    </source>
</evidence>
<dbReference type="Proteomes" id="UP000031246">
    <property type="component" value="Unassembled WGS sequence"/>
</dbReference>
<dbReference type="OrthoDB" id="799548at2"/>
<dbReference type="RefSeq" id="WP_039478781.1">
    <property type="nucleotide sequence ID" value="NZ_JSYN01000021.1"/>
</dbReference>